<evidence type="ECO:0000256" key="1">
    <source>
        <dbReference type="SAM" id="SignalP"/>
    </source>
</evidence>
<keyword evidence="3" id="KW-1185">Reference proteome</keyword>
<dbReference type="RefSeq" id="WP_135327823.1">
    <property type="nucleotide sequence ID" value="NZ_SRJC01000002.1"/>
</dbReference>
<gene>
    <name evidence="2" type="ORF">E4663_12225</name>
</gene>
<dbReference type="Proteomes" id="UP000297982">
    <property type="component" value="Unassembled WGS sequence"/>
</dbReference>
<organism evidence="2 3">
    <name type="scientific">Halobacillus salinus</name>
    <dbReference type="NCBI Taxonomy" id="192814"/>
    <lineage>
        <taxon>Bacteria</taxon>
        <taxon>Bacillati</taxon>
        <taxon>Bacillota</taxon>
        <taxon>Bacilli</taxon>
        <taxon>Bacillales</taxon>
        <taxon>Bacillaceae</taxon>
        <taxon>Halobacillus</taxon>
    </lineage>
</organism>
<proteinExistence type="predicted"/>
<comment type="caution">
    <text evidence="2">The sequence shown here is derived from an EMBL/GenBank/DDBJ whole genome shotgun (WGS) entry which is preliminary data.</text>
</comment>
<feature type="signal peptide" evidence="1">
    <location>
        <begin position="1"/>
        <end position="23"/>
    </location>
</feature>
<accession>A0A4Z0H069</accession>
<dbReference type="EMBL" id="SRJC01000002">
    <property type="protein sequence ID" value="TGB02910.1"/>
    <property type="molecule type" value="Genomic_DNA"/>
</dbReference>
<name>A0A4Z0H069_9BACI</name>
<dbReference type="AlphaFoldDB" id="A0A4Z0H069"/>
<dbReference type="STRING" id="192814.GCA_900166575_02729"/>
<feature type="chain" id="PRO_5038412994" evidence="1">
    <location>
        <begin position="24"/>
        <end position="282"/>
    </location>
</feature>
<evidence type="ECO:0000313" key="3">
    <source>
        <dbReference type="Proteomes" id="UP000297982"/>
    </source>
</evidence>
<evidence type="ECO:0000313" key="2">
    <source>
        <dbReference type="EMBL" id="TGB02910.1"/>
    </source>
</evidence>
<protein>
    <submittedName>
        <fullName evidence="2">Uncharacterized protein</fullName>
    </submittedName>
</protein>
<keyword evidence="1" id="KW-0732">Signal</keyword>
<reference evidence="2 3" key="1">
    <citation type="journal article" date="2003" name="Int. J. Syst. Evol. Microbiol.">
        <title>Halobacillus salinus sp. nov., isolated from a salt lake on the coast of the East Sea in Korea.</title>
        <authorList>
            <person name="Yoon J.H."/>
            <person name="Kang K.H."/>
            <person name="Park Y.H."/>
        </authorList>
    </citation>
    <scope>NUCLEOTIDE SEQUENCE [LARGE SCALE GENOMIC DNA]</scope>
    <source>
        <strain evidence="2 3">HSL-3</strain>
    </source>
</reference>
<sequence length="282" mass="31950">MSWKKMLAIVVILIATLSPTTISADASPVKDHKYSHKVMRGMMHVMKKEEGLSKCEAKDRVDSLTQVEAMDYYLKKLEPHVDGRDVQFTVRSIYGISLQKASDLDAGKQVTGYPDYITEGVEASLKHKEVDVLELPKVKIMDLYLKSVDGDLPGAEVRVLINDIFGINLDGISRLEKAGISLWSKEQWIMHSDHDLFEVRTGRTDVDVYIVPTDYFTEQTGMTELPEDLQEKLKAIGYWYNENIDAYYYAEPNGNSVPDPFKGQTLGTLAQFIQQEYADLLE</sequence>